<dbReference type="RefSeq" id="WP_280101679.1">
    <property type="nucleotide sequence ID" value="NZ_CP122979.1"/>
</dbReference>
<comment type="subcellular location">
    <subcellularLocation>
        <location evidence="2">Cytoplasm</location>
    </subcellularLocation>
</comment>
<evidence type="ECO:0000313" key="3">
    <source>
        <dbReference type="EMBL" id="WGI36378.1"/>
    </source>
</evidence>
<name>A0ABY8LVT0_9BACT</name>
<dbReference type="InterPro" id="IPR023799">
    <property type="entry name" value="RbfA_dom_sf"/>
</dbReference>
<keyword evidence="2" id="KW-0963">Cytoplasm</keyword>
<protein>
    <recommendedName>
        <fullName evidence="2">Ribosome-binding factor A</fullName>
    </recommendedName>
</protein>
<comment type="similarity">
    <text evidence="2">Belongs to the RbfA family.</text>
</comment>
<proteinExistence type="inferred from homology"/>
<dbReference type="Pfam" id="PF02033">
    <property type="entry name" value="RBFA"/>
    <property type="match status" value="1"/>
</dbReference>
<dbReference type="EMBL" id="CP122979">
    <property type="protein sequence ID" value="WGI36378.1"/>
    <property type="molecule type" value="Genomic_DNA"/>
</dbReference>
<dbReference type="SUPFAM" id="SSF89919">
    <property type="entry name" value="Ribosome-binding factor A, RbfA"/>
    <property type="match status" value="1"/>
</dbReference>
<comment type="subunit">
    <text evidence="2">Monomer. Binds 30S ribosomal subunits, but not 50S ribosomal subunits or 70S ribosomes.</text>
</comment>
<comment type="function">
    <text evidence="2">One of several proteins that assist in the late maturation steps of the functional core of the 30S ribosomal subunit. Associates with free 30S ribosomal subunits (but not with 30S subunits that are part of 70S ribosomes or polysomes). Required for efficient processing of 16S rRNA. May interact with the 5'-terminal helix region of 16S rRNA.</text>
</comment>
<dbReference type="NCBIfam" id="TIGR00082">
    <property type="entry name" value="rbfA"/>
    <property type="match status" value="1"/>
</dbReference>
<gene>
    <name evidence="2 3" type="primary">rbfA</name>
    <name evidence="3" type="ORF">QEG99_02805</name>
</gene>
<keyword evidence="1 2" id="KW-0690">Ribosome biogenesis</keyword>
<dbReference type="PANTHER" id="PTHR33515">
    <property type="entry name" value="RIBOSOME-BINDING FACTOR A, CHLOROPLASTIC-RELATED"/>
    <property type="match status" value="1"/>
</dbReference>
<dbReference type="InterPro" id="IPR000238">
    <property type="entry name" value="RbfA"/>
</dbReference>
<keyword evidence="4" id="KW-1185">Reference proteome</keyword>
<evidence type="ECO:0000256" key="1">
    <source>
        <dbReference type="ARBA" id="ARBA00022517"/>
    </source>
</evidence>
<dbReference type="InterPro" id="IPR015946">
    <property type="entry name" value="KH_dom-like_a/b"/>
</dbReference>
<dbReference type="Proteomes" id="UP001179842">
    <property type="component" value="Chromosome"/>
</dbReference>
<dbReference type="PANTHER" id="PTHR33515:SF1">
    <property type="entry name" value="RIBOSOME-BINDING FACTOR A, CHLOROPLASTIC-RELATED"/>
    <property type="match status" value="1"/>
</dbReference>
<sequence length="113" mass="12932">MNLINLRKKESHYLLLLSKIIAEEVTNANVIGPTVSDVKLSNDGSHLKVYLQFLSKEKKGLIAIENAKGFIRKKLAERINSRTVPQLHFFIDEVAIHAQNIEKILQKIKEEKK</sequence>
<dbReference type="Gene3D" id="3.30.300.20">
    <property type="match status" value="1"/>
</dbReference>
<evidence type="ECO:0000256" key="2">
    <source>
        <dbReference type="HAMAP-Rule" id="MF_00003"/>
    </source>
</evidence>
<dbReference type="HAMAP" id="MF_00003">
    <property type="entry name" value="RbfA"/>
    <property type="match status" value="1"/>
</dbReference>
<accession>A0ABY8LVT0</accession>
<organism evidence="3 4">
    <name type="scientific">Mesomycoplasma lagogenitalium</name>
    <dbReference type="NCBI Taxonomy" id="171286"/>
    <lineage>
        <taxon>Bacteria</taxon>
        <taxon>Bacillati</taxon>
        <taxon>Mycoplasmatota</taxon>
        <taxon>Mycoplasmoidales</taxon>
        <taxon>Metamycoplasmataceae</taxon>
        <taxon>Mesomycoplasma</taxon>
    </lineage>
</organism>
<evidence type="ECO:0000313" key="4">
    <source>
        <dbReference type="Proteomes" id="UP001179842"/>
    </source>
</evidence>
<reference evidence="3" key="1">
    <citation type="submission" date="2023-04" db="EMBL/GenBank/DDBJ databases">
        <title>Completed genome of Mycoplasma lagogenitalium type strain 12MS.</title>
        <authorList>
            <person name="Spergser J."/>
        </authorList>
    </citation>
    <scope>NUCLEOTIDE SEQUENCE</scope>
    <source>
        <strain evidence="3">12MS</strain>
    </source>
</reference>